<dbReference type="InterPro" id="IPR009267">
    <property type="entry name" value="NTP_transf_6"/>
</dbReference>
<evidence type="ECO:0008006" key="3">
    <source>
        <dbReference type="Google" id="ProtNLM"/>
    </source>
</evidence>
<evidence type="ECO:0000313" key="1">
    <source>
        <dbReference type="EMBL" id="OGY98509.1"/>
    </source>
</evidence>
<reference evidence="1 2" key="1">
    <citation type="journal article" date="2016" name="Nat. Commun.">
        <title>Thousands of microbial genomes shed light on interconnected biogeochemical processes in an aquifer system.</title>
        <authorList>
            <person name="Anantharaman K."/>
            <person name="Brown C.T."/>
            <person name="Hug L.A."/>
            <person name="Sharon I."/>
            <person name="Castelle C.J."/>
            <person name="Probst A.J."/>
            <person name="Thomas B.C."/>
            <person name="Singh A."/>
            <person name="Wilkins M.J."/>
            <person name="Karaoz U."/>
            <person name="Brodie E.L."/>
            <person name="Williams K.H."/>
            <person name="Hubbard S.S."/>
            <person name="Banfield J.F."/>
        </authorList>
    </citation>
    <scope>NUCLEOTIDE SEQUENCE [LARGE SCALE GENOMIC DNA]</scope>
</reference>
<comment type="caution">
    <text evidence="1">The sequence shown here is derived from an EMBL/GenBank/DDBJ whole genome shotgun (WGS) entry which is preliminary data.</text>
</comment>
<protein>
    <recommendedName>
        <fullName evidence="3">Nucleotidyltransferase family protein</fullName>
    </recommendedName>
</protein>
<dbReference type="PANTHER" id="PTHR39166:SF1">
    <property type="entry name" value="BLL1166 PROTEIN"/>
    <property type="match status" value="1"/>
</dbReference>
<dbReference type="Proteomes" id="UP000178796">
    <property type="component" value="Unassembled WGS sequence"/>
</dbReference>
<sequence>MGSDVTEKLEKILTTNGNIRKILERAPELRMPNCYLAAGCISQTVWNTLHGFSSDFGIKDYDLVYYDPSDISYEGEDSYIREGKRLFADVPAVIEIKNQARVHLWFEQKFGFKIPPYQSVEDAISSWSTTATCVGVRRINNKFEVFAPYGLDSVFEMTVKPVQSLFTQKMYENKVNRWMNLWPKLKVMPWAGQ</sequence>
<dbReference type="Pfam" id="PF06042">
    <property type="entry name" value="NTP_transf_6"/>
    <property type="match status" value="1"/>
</dbReference>
<evidence type="ECO:0000313" key="2">
    <source>
        <dbReference type="Proteomes" id="UP000178796"/>
    </source>
</evidence>
<dbReference type="AlphaFoldDB" id="A0A1G2CCK8"/>
<accession>A0A1G2CCK8</accession>
<gene>
    <name evidence="1" type="ORF">A3E09_00825</name>
</gene>
<dbReference type="PANTHER" id="PTHR39166">
    <property type="entry name" value="BLL1166 PROTEIN"/>
    <property type="match status" value="1"/>
</dbReference>
<organism evidence="1 2">
    <name type="scientific">Candidatus Liptonbacteria bacterium RIFCSPHIGHO2_12_FULL_60_13</name>
    <dbReference type="NCBI Taxonomy" id="1798648"/>
    <lineage>
        <taxon>Bacteria</taxon>
        <taxon>Candidatus Liptoniibacteriota</taxon>
    </lineage>
</organism>
<dbReference type="EMBL" id="MHKY01000032">
    <property type="protein sequence ID" value="OGY98509.1"/>
    <property type="molecule type" value="Genomic_DNA"/>
</dbReference>
<proteinExistence type="predicted"/>
<name>A0A1G2CCK8_9BACT</name>